<comment type="caution">
    <text evidence="4">The sequence shown here is derived from an EMBL/GenBank/DDBJ whole genome shotgun (WGS) entry which is preliminary data.</text>
</comment>
<dbReference type="GO" id="GO:2000344">
    <property type="term" value="P:positive regulation of acrosome reaction"/>
    <property type="evidence" value="ECO:0007669"/>
    <property type="project" value="TreeGrafter"/>
</dbReference>
<dbReference type="OrthoDB" id="8961289at2759"/>
<evidence type="ECO:0000313" key="5">
    <source>
        <dbReference type="Proteomes" id="UP000727407"/>
    </source>
</evidence>
<feature type="signal peptide" evidence="2">
    <location>
        <begin position="1"/>
        <end position="18"/>
    </location>
</feature>
<keyword evidence="1" id="KW-1015">Disulfide bond</keyword>
<dbReference type="FunFam" id="2.60.40.4100:FF:000002">
    <property type="entry name" value="Zona pellucida sperm-binding protein 3"/>
    <property type="match status" value="1"/>
</dbReference>
<dbReference type="InterPro" id="IPR055356">
    <property type="entry name" value="ZP-N"/>
</dbReference>
<dbReference type="SMART" id="SM00241">
    <property type="entry name" value="ZP"/>
    <property type="match status" value="1"/>
</dbReference>
<feature type="chain" id="PRO_5035255335" evidence="2">
    <location>
        <begin position="19"/>
        <end position="394"/>
    </location>
</feature>
<dbReference type="GO" id="GO:0007339">
    <property type="term" value="P:binding of sperm to zona pellucida"/>
    <property type="evidence" value="ECO:0007669"/>
    <property type="project" value="TreeGrafter"/>
</dbReference>
<name>A0A8J4XE67_CLAMG</name>
<reference evidence="4" key="1">
    <citation type="submission" date="2020-07" db="EMBL/GenBank/DDBJ databases">
        <title>Clarias magur genome sequencing, assembly and annotation.</title>
        <authorList>
            <person name="Kushwaha B."/>
            <person name="Kumar R."/>
            <person name="Das P."/>
            <person name="Joshi C.G."/>
            <person name="Kumar D."/>
            <person name="Nagpure N.S."/>
            <person name="Pandey M."/>
            <person name="Agarwal S."/>
            <person name="Srivastava S."/>
            <person name="Singh M."/>
            <person name="Sahoo L."/>
            <person name="Jayasankar P."/>
            <person name="Meher P.K."/>
            <person name="Koringa P.G."/>
            <person name="Iquebal M.A."/>
            <person name="Das S.P."/>
            <person name="Bit A."/>
            <person name="Patnaik S."/>
            <person name="Patel N."/>
            <person name="Shah T.M."/>
            <person name="Hinsu A."/>
            <person name="Jena J.K."/>
        </authorList>
    </citation>
    <scope>NUCLEOTIDE SEQUENCE</scope>
    <source>
        <strain evidence="4">CIFAMagur01</strain>
        <tissue evidence="4">Testis</tissue>
    </source>
</reference>
<dbReference type="Pfam" id="PF23344">
    <property type="entry name" value="ZP-N"/>
    <property type="match status" value="1"/>
</dbReference>
<dbReference type="AlphaFoldDB" id="A0A8J4XE67"/>
<dbReference type="InterPro" id="IPR001507">
    <property type="entry name" value="ZP_dom"/>
</dbReference>
<dbReference type="Gene3D" id="2.60.40.3210">
    <property type="entry name" value="Zona pellucida, ZP-N domain"/>
    <property type="match status" value="1"/>
</dbReference>
<dbReference type="PANTHER" id="PTHR11576:SF26">
    <property type="entry name" value="ZONA PELLUCIDA GLYCOPROTEIN 3D TANDEM DUPLICATE 2"/>
    <property type="match status" value="1"/>
</dbReference>
<feature type="domain" description="ZP" evidence="3">
    <location>
        <begin position="116"/>
        <end position="369"/>
    </location>
</feature>
<evidence type="ECO:0000313" key="4">
    <source>
        <dbReference type="EMBL" id="KAF5905448.1"/>
    </source>
</evidence>
<dbReference type="InterPro" id="IPR042235">
    <property type="entry name" value="ZP-C_dom"/>
</dbReference>
<keyword evidence="2" id="KW-0732">Signal</keyword>
<evidence type="ECO:0000259" key="3">
    <source>
        <dbReference type="PROSITE" id="PS51034"/>
    </source>
</evidence>
<sequence>MFLKAVLLLLGLNSLVSPYPFKANRYAPDDTWTDLEELLPNYRAKEPMDQGLNTPCPPLKLPQFQQIDSSDVHKPIFKPARNRRPVPDLLRSILLPSPMPATETPPASEPKNIELLCHIDRIYVRVRKSFFTNADAGKFLKVGTCPVNKATPEHYYFLYPINSCNIQRDENENHVLYSNTLSYEPVTDEPVIRELPFSVQLECRYNKHFRSYSVGFHPQVEAGTVFLSLQGGVSLTPVDENWEPLGTLQSYTFGQPMYFEAKAPFSHDGKRLYLSKCYVTASSDPDGSLKYTVLDNNGCMVDGKNSPQSRFYPSDDKSTLRFSVGALMFKDTISQSANKTEMFIHCEMSMGPEMPTSSTKSCSYEADEQRWTELYGNDSVCGCCDESCPVPEPS</sequence>
<protein>
    <submittedName>
        <fullName evidence="4">Zona pellucida sperm-binding protein 3-like</fullName>
    </submittedName>
</protein>
<dbReference type="GO" id="GO:0031012">
    <property type="term" value="C:extracellular matrix"/>
    <property type="evidence" value="ECO:0007669"/>
    <property type="project" value="TreeGrafter"/>
</dbReference>
<evidence type="ECO:0000256" key="2">
    <source>
        <dbReference type="SAM" id="SignalP"/>
    </source>
</evidence>
<accession>A0A8J4XE67</accession>
<proteinExistence type="predicted"/>
<dbReference type="Gene3D" id="2.60.40.4100">
    <property type="entry name" value="Zona pellucida, ZP-C domain"/>
    <property type="match status" value="1"/>
</dbReference>
<dbReference type="EMBL" id="QNUK01000044">
    <property type="protein sequence ID" value="KAF5905448.1"/>
    <property type="molecule type" value="Genomic_DNA"/>
</dbReference>
<organism evidence="4 5">
    <name type="scientific">Clarias magur</name>
    <name type="common">Asian catfish</name>
    <name type="synonym">Macropteronotus magur</name>
    <dbReference type="NCBI Taxonomy" id="1594786"/>
    <lineage>
        <taxon>Eukaryota</taxon>
        <taxon>Metazoa</taxon>
        <taxon>Chordata</taxon>
        <taxon>Craniata</taxon>
        <taxon>Vertebrata</taxon>
        <taxon>Euteleostomi</taxon>
        <taxon>Actinopterygii</taxon>
        <taxon>Neopterygii</taxon>
        <taxon>Teleostei</taxon>
        <taxon>Ostariophysi</taxon>
        <taxon>Siluriformes</taxon>
        <taxon>Clariidae</taxon>
        <taxon>Clarias</taxon>
    </lineage>
</organism>
<evidence type="ECO:0000256" key="1">
    <source>
        <dbReference type="ARBA" id="ARBA00023157"/>
    </source>
</evidence>
<keyword evidence="5" id="KW-1185">Reference proteome</keyword>
<dbReference type="PROSITE" id="PS51034">
    <property type="entry name" value="ZP_2"/>
    <property type="match status" value="1"/>
</dbReference>
<dbReference type="GO" id="GO:0032190">
    <property type="term" value="F:acrosin binding"/>
    <property type="evidence" value="ECO:0007669"/>
    <property type="project" value="TreeGrafter"/>
</dbReference>
<dbReference type="Pfam" id="PF00100">
    <property type="entry name" value="Zona_pellucida"/>
    <property type="match status" value="1"/>
</dbReference>
<dbReference type="Proteomes" id="UP000727407">
    <property type="component" value="Unassembled WGS sequence"/>
</dbReference>
<dbReference type="InterPro" id="IPR055355">
    <property type="entry name" value="ZP-C"/>
</dbReference>
<dbReference type="GO" id="GO:0035803">
    <property type="term" value="P:egg coat formation"/>
    <property type="evidence" value="ECO:0007669"/>
    <property type="project" value="TreeGrafter"/>
</dbReference>
<gene>
    <name evidence="4" type="ORF">DAT39_004805</name>
</gene>
<feature type="non-terminal residue" evidence="4">
    <location>
        <position position="1"/>
    </location>
</feature>
<dbReference type="PANTHER" id="PTHR11576">
    <property type="entry name" value="ZONA PELLUCIDA SPERM-BINDING PROTEIN 3"/>
    <property type="match status" value="1"/>
</dbReference>